<dbReference type="Pfam" id="PF07023">
    <property type="entry name" value="DUF1315"/>
    <property type="match status" value="1"/>
</dbReference>
<organism evidence="1 2">
    <name type="scientific">Ferrimonas pelagia</name>
    <dbReference type="NCBI Taxonomy" id="1177826"/>
    <lineage>
        <taxon>Bacteria</taxon>
        <taxon>Pseudomonadati</taxon>
        <taxon>Pseudomonadota</taxon>
        <taxon>Gammaproteobacteria</taxon>
        <taxon>Alteromonadales</taxon>
        <taxon>Ferrimonadaceae</taxon>
        <taxon>Ferrimonas</taxon>
    </lineage>
</organism>
<protein>
    <submittedName>
        <fullName evidence="1">DUF1315 family protein</fullName>
    </submittedName>
</protein>
<comment type="caution">
    <text evidence="1">The sequence shown here is derived from an EMBL/GenBank/DDBJ whole genome shotgun (WGS) entry which is preliminary data.</text>
</comment>
<keyword evidence="2" id="KW-1185">Reference proteome</keyword>
<evidence type="ECO:0000313" key="2">
    <source>
        <dbReference type="Proteomes" id="UP001499988"/>
    </source>
</evidence>
<proteinExistence type="predicted"/>
<evidence type="ECO:0000313" key="1">
    <source>
        <dbReference type="EMBL" id="GAA4902368.1"/>
    </source>
</evidence>
<name>A0ABP9FJF5_9GAMM</name>
<accession>A0ABP9FJF5</accession>
<dbReference type="RefSeq" id="WP_345337340.1">
    <property type="nucleotide sequence ID" value="NZ_BAABJZ010000106.1"/>
</dbReference>
<dbReference type="InterPro" id="IPR009749">
    <property type="entry name" value="DUF1315"/>
</dbReference>
<reference evidence="2" key="1">
    <citation type="journal article" date="2019" name="Int. J. Syst. Evol. Microbiol.">
        <title>The Global Catalogue of Microorganisms (GCM) 10K type strain sequencing project: providing services to taxonomists for standard genome sequencing and annotation.</title>
        <authorList>
            <consortium name="The Broad Institute Genomics Platform"/>
            <consortium name="The Broad Institute Genome Sequencing Center for Infectious Disease"/>
            <person name="Wu L."/>
            <person name="Ma J."/>
        </authorList>
    </citation>
    <scope>NUCLEOTIDE SEQUENCE [LARGE SCALE GENOMIC DNA]</scope>
    <source>
        <strain evidence="2">JCM 18401</strain>
    </source>
</reference>
<gene>
    <name evidence="1" type="ORF">GCM10023333_40530</name>
</gene>
<dbReference type="EMBL" id="BAABJZ010000106">
    <property type="protein sequence ID" value="GAA4902368.1"/>
    <property type="molecule type" value="Genomic_DNA"/>
</dbReference>
<dbReference type="Proteomes" id="UP001499988">
    <property type="component" value="Unassembled WGS sequence"/>
</dbReference>
<sequence length="90" mass="10210">MDFQQTVDGLTQEMVARLQSAIELGKWPDGRVLTQAQRDSAMQAVILWQAKYADQTQHLTVAKGGELNHLSKAELKRQFNETPIARFKPE</sequence>